<dbReference type="STRING" id="1203554.HMPREF1476_00226"/>
<proteinExistence type="predicted"/>
<gene>
    <name evidence="1" type="ORF">HMPREF1476_00226</name>
</gene>
<dbReference type="AlphaFoldDB" id="S3CN68"/>
<dbReference type="PATRIC" id="fig|1203554.3.peg.210"/>
<dbReference type="RefSeq" id="WP_016473664.1">
    <property type="nucleotide sequence ID" value="NZ_KE150480.1"/>
</dbReference>
<reference evidence="1 2" key="1">
    <citation type="submission" date="2013-04" db="EMBL/GenBank/DDBJ databases">
        <title>The Genome Sequence of Sutterella wadsworthensis HGA0223.</title>
        <authorList>
            <consortium name="The Broad Institute Genomics Platform"/>
            <person name="Earl A."/>
            <person name="Ward D."/>
            <person name="Feldgarden M."/>
            <person name="Gevers D."/>
            <person name="Schmidt T.M."/>
            <person name="Dover J."/>
            <person name="Dai D."/>
            <person name="Walker B."/>
            <person name="Young S."/>
            <person name="Zeng Q."/>
            <person name="Gargeya S."/>
            <person name="Fitzgerald M."/>
            <person name="Haas B."/>
            <person name="Abouelleil A."/>
            <person name="Allen A.W."/>
            <person name="Alvarado L."/>
            <person name="Arachchi H.M."/>
            <person name="Berlin A.M."/>
            <person name="Chapman S.B."/>
            <person name="Gainer-Dewar J."/>
            <person name="Goldberg J."/>
            <person name="Griggs A."/>
            <person name="Gujja S."/>
            <person name="Hansen M."/>
            <person name="Howarth C."/>
            <person name="Imamovic A."/>
            <person name="Ireland A."/>
            <person name="Larimer J."/>
            <person name="McCowan C."/>
            <person name="Murphy C."/>
            <person name="Pearson M."/>
            <person name="Poon T.W."/>
            <person name="Priest M."/>
            <person name="Roberts A."/>
            <person name="Saif S."/>
            <person name="Shea T."/>
            <person name="Sisk P."/>
            <person name="Sykes S."/>
            <person name="Wortman J."/>
            <person name="Nusbaum C."/>
            <person name="Birren B."/>
        </authorList>
    </citation>
    <scope>NUCLEOTIDE SEQUENCE [LARGE SCALE GENOMIC DNA]</scope>
    <source>
        <strain evidence="1 2">HGA0223</strain>
    </source>
</reference>
<evidence type="ECO:0000313" key="1">
    <source>
        <dbReference type="EMBL" id="EPE01990.1"/>
    </source>
</evidence>
<comment type="caution">
    <text evidence="1">The sequence shown here is derived from an EMBL/GenBank/DDBJ whole genome shotgun (WGS) entry which is preliminary data.</text>
</comment>
<protein>
    <submittedName>
        <fullName evidence="1">Uncharacterized protein</fullName>
    </submittedName>
</protein>
<dbReference type="HOGENOM" id="CLU_2425870_0_0_4"/>
<dbReference type="eggNOG" id="ENOG5030YJW">
    <property type="taxonomic scope" value="Bacteria"/>
</dbReference>
<sequence>MNVKSISAALNCLIRSVALTFVNDNQSLELATKAAVSRHGREAIVMYQWYSACVQEPSLDDFEVWLAKQVEKHPNFKKEVASWRQYFHRRPEEQEAA</sequence>
<accession>S3CN68</accession>
<keyword evidence="2" id="KW-1185">Reference proteome</keyword>
<organism evidence="1 2">
    <name type="scientific">Sutterella wadsworthensis HGA0223</name>
    <dbReference type="NCBI Taxonomy" id="1203554"/>
    <lineage>
        <taxon>Bacteria</taxon>
        <taxon>Pseudomonadati</taxon>
        <taxon>Pseudomonadota</taxon>
        <taxon>Betaproteobacteria</taxon>
        <taxon>Burkholderiales</taxon>
        <taxon>Sutterellaceae</taxon>
        <taxon>Sutterella</taxon>
    </lineage>
</organism>
<dbReference type="EMBL" id="ATCF01000004">
    <property type="protein sequence ID" value="EPE01990.1"/>
    <property type="molecule type" value="Genomic_DNA"/>
</dbReference>
<dbReference type="Proteomes" id="UP000014400">
    <property type="component" value="Unassembled WGS sequence"/>
</dbReference>
<name>S3CN68_9BURK</name>
<evidence type="ECO:0000313" key="2">
    <source>
        <dbReference type="Proteomes" id="UP000014400"/>
    </source>
</evidence>